<accession>A0A7Y1FC99</accession>
<dbReference type="Proteomes" id="UP000537729">
    <property type="component" value="Unassembled WGS sequence"/>
</dbReference>
<dbReference type="EMBL" id="JAAQWG010000064">
    <property type="protein sequence ID" value="NMY12664.1"/>
    <property type="molecule type" value="Genomic_DNA"/>
</dbReference>
<organism evidence="1 2">
    <name type="scientific">Pseudomonas veronii</name>
    <dbReference type="NCBI Taxonomy" id="76761"/>
    <lineage>
        <taxon>Bacteria</taxon>
        <taxon>Pseudomonadati</taxon>
        <taxon>Pseudomonadota</taxon>
        <taxon>Gammaproteobacteria</taxon>
        <taxon>Pseudomonadales</taxon>
        <taxon>Pseudomonadaceae</taxon>
        <taxon>Pseudomonas</taxon>
    </lineage>
</organism>
<proteinExistence type="predicted"/>
<reference evidence="1 2" key="1">
    <citation type="journal article" date="2020" name="Front. Microbiol.">
        <title>Genetic Organization of the aprX-lipA2 Operon Affects the Proteolytic Potential of Pseudomonas Species in Milk.</title>
        <authorList>
            <person name="Maier C."/>
            <person name="Huptas C."/>
            <person name="von Neubeck M."/>
            <person name="Scherer S."/>
            <person name="Wenning M."/>
            <person name="Lucking G."/>
        </authorList>
    </citation>
    <scope>NUCLEOTIDE SEQUENCE [LARGE SCALE GENOMIC DNA]</scope>
    <source>
        <strain evidence="1 2">DSM 16272</strain>
    </source>
</reference>
<evidence type="ECO:0000313" key="1">
    <source>
        <dbReference type="EMBL" id="NMY12664.1"/>
    </source>
</evidence>
<sequence length="102" mass="11431">MAMPSTPTYKARLGELRHKSPRVAKLTARIAAAIKPERQSLESEDLERVLFDHANAIAHQIPSCTRRLSVWLNLLAMDEVKVLEHQDVAIFVNEAATLVDCL</sequence>
<protein>
    <submittedName>
        <fullName evidence="1">Uncharacterized protein</fullName>
    </submittedName>
</protein>
<dbReference type="AlphaFoldDB" id="A0A7Y1FC99"/>
<gene>
    <name evidence="1" type="ORF">HBO38_30280</name>
</gene>
<comment type="caution">
    <text evidence="1">The sequence shown here is derived from an EMBL/GenBank/DDBJ whole genome shotgun (WGS) entry which is preliminary data.</text>
</comment>
<name>A0A7Y1FC99_PSEVE</name>
<evidence type="ECO:0000313" key="2">
    <source>
        <dbReference type="Proteomes" id="UP000537729"/>
    </source>
</evidence>
<dbReference type="RefSeq" id="WP_169886057.1">
    <property type="nucleotide sequence ID" value="NZ_JAAQWG010000064.1"/>
</dbReference>